<dbReference type="Gene3D" id="2.60.40.2070">
    <property type="match status" value="1"/>
</dbReference>
<dbReference type="GO" id="GO:0009297">
    <property type="term" value="P:pilus assembly"/>
    <property type="evidence" value="ECO:0007669"/>
    <property type="project" value="InterPro"/>
</dbReference>
<accession>A0A318FNH9</accession>
<dbReference type="Gene3D" id="2.60.40.3110">
    <property type="match status" value="1"/>
</dbReference>
<evidence type="ECO:0000256" key="7">
    <source>
        <dbReference type="ARBA" id="ARBA00023136"/>
    </source>
</evidence>
<dbReference type="InterPro" id="IPR037224">
    <property type="entry name" value="PapC_N_sf"/>
</dbReference>
<evidence type="ECO:0000256" key="3">
    <source>
        <dbReference type="ARBA" id="ARBA00022448"/>
    </source>
</evidence>
<reference evidence="13 14" key="1">
    <citation type="submission" date="2018-05" db="EMBL/GenBank/DDBJ databases">
        <title>Freshwater and sediment microbial communities from various areas in North America, analyzing microbe dynamics in response to fracking.</title>
        <authorList>
            <person name="Lamendella R."/>
        </authorList>
    </citation>
    <scope>NUCLEOTIDE SEQUENCE [LARGE SCALE GENOMIC DNA]</scope>
    <source>
        <strain evidence="13 14">67</strain>
    </source>
</reference>
<evidence type="ECO:0000256" key="2">
    <source>
        <dbReference type="ARBA" id="ARBA00008064"/>
    </source>
</evidence>
<evidence type="ECO:0000256" key="1">
    <source>
        <dbReference type="ARBA" id="ARBA00004571"/>
    </source>
</evidence>
<keyword evidence="4" id="KW-1134">Transmembrane beta strand</keyword>
<dbReference type="InterPro" id="IPR025885">
    <property type="entry name" value="PapC_N"/>
</dbReference>
<keyword evidence="9" id="KW-1029">Fimbrium biogenesis</keyword>
<dbReference type="PANTHER" id="PTHR30451:SF3">
    <property type="entry name" value="OUTER MEMBRANE USHER PROTEIN HTRE-RELATED"/>
    <property type="match status" value="1"/>
</dbReference>
<dbReference type="RefSeq" id="WP_181421879.1">
    <property type="nucleotide sequence ID" value="NZ_QJJG01000021.1"/>
</dbReference>
<evidence type="ECO:0000313" key="14">
    <source>
        <dbReference type="Proteomes" id="UP000247485"/>
    </source>
</evidence>
<dbReference type="Gene3D" id="3.10.20.410">
    <property type="match status" value="1"/>
</dbReference>
<dbReference type="PROSITE" id="PS01151">
    <property type="entry name" value="FIMBRIAL_USHER"/>
    <property type="match status" value="1"/>
</dbReference>
<keyword evidence="3 9" id="KW-0813">Transport</keyword>
<proteinExistence type="inferred from homology"/>
<evidence type="ECO:0000256" key="6">
    <source>
        <dbReference type="ARBA" id="ARBA00022729"/>
    </source>
</evidence>
<dbReference type="Proteomes" id="UP000247485">
    <property type="component" value="Unassembled WGS sequence"/>
</dbReference>
<feature type="domain" description="PapC-like C-terminal" evidence="11">
    <location>
        <begin position="797"/>
        <end position="860"/>
    </location>
</feature>
<evidence type="ECO:0000259" key="12">
    <source>
        <dbReference type="Pfam" id="PF13954"/>
    </source>
</evidence>
<dbReference type="NCBIfam" id="NF007337">
    <property type="entry name" value="PRK09828.1"/>
    <property type="match status" value="1"/>
</dbReference>
<feature type="chain" id="PRO_5016349643" evidence="10">
    <location>
        <begin position="32"/>
        <end position="882"/>
    </location>
</feature>
<evidence type="ECO:0000256" key="10">
    <source>
        <dbReference type="SAM" id="SignalP"/>
    </source>
</evidence>
<comment type="caution">
    <text evidence="13">The sequence shown here is derived from an EMBL/GenBank/DDBJ whole genome shotgun (WGS) entry which is preliminary data.</text>
</comment>
<feature type="domain" description="PapC N-terminal" evidence="12">
    <location>
        <begin position="47"/>
        <end position="197"/>
    </location>
</feature>
<feature type="signal peptide" evidence="10">
    <location>
        <begin position="1"/>
        <end position="31"/>
    </location>
</feature>
<dbReference type="PANTHER" id="PTHR30451">
    <property type="entry name" value="OUTER MEMBRANE USHER PROTEIN"/>
    <property type="match status" value="1"/>
</dbReference>
<dbReference type="EMBL" id="QJJG01000021">
    <property type="protein sequence ID" value="PXW39028.1"/>
    <property type="molecule type" value="Genomic_DNA"/>
</dbReference>
<evidence type="ECO:0000256" key="8">
    <source>
        <dbReference type="ARBA" id="ARBA00023237"/>
    </source>
</evidence>
<dbReference type="GO" id="GO:0009279">
    <property type="term" value="C:cell outer membrane"/>
    <property type="evidence" value="ECO:0007669"/>
    <property type="project" value="UniProtKB-SubCell"/>
</dbReference>
<dbReference type="InterPro" id="IPR000015">
    <property type="entry name" value="Fimb_usher"/>
</dbReference>
<name>A0A318FNH9_KLEOX</name>
<dbReference type="SUPFAM" id="SSF141729">
    <property type="entry name" value="FimD N-terminal domain-like"/>
    <property type="match status" value="1"/>
</dbReference>
<dbReference type="Gene3D" id="2.60.40.2610">
    <property type="entry name" value="Outer membrane usher protein FimD, plug domain"/>
    <property type="match status" value="1"/>
</dbReference>
<sequence length="882" mass="97540">MIKGNHLPAFIFNKSLLVSLISLICQSPVMANNISENISLSVSEAIEFENGFLMGSQAHNLDLGRFSESNPTYAGTYLARIWINNQPAGQFDIDFVDVGTKSAQACLTEKSLKRLRIRLPEQTSETEGILKQRDEETGDCLELAKLIPQSNVHFDSSDRRLDLTIPQVWLLPTYRNYTDSSLWESGINAAMMSYNANIWQSENNDQNTTSYYAALNLGANLGAWHVRANGNYSATDETSGEFNFQNRYIQRDLLRIRSQLVLGETNTTGETFDSARIKGIRLYSDSRMLPPILSSFAPVIRGVAYSNAKVTLMQGGYKIHETTVPPGPFSIDDFSPSGYGNDIVVLIEEADGSKRTFSVPYNSVTQMLRPGVGRWDISAGKVDNDSLHDEPNIFQSSLYYGLNNYFTGYGGVQITDENYFAGMLGLGMNTPIGALSFDITHSQADIKGHEAYIGQSYRLSWSTMLTKTDTAISMAAYRYSTKNYLGLSDAMELIDDAHYLNLNEGDDKTIDNYQRTKNRFNINVNQPLAMAQKSLGSLYVNASWSDYWNDETPTKDYAIGYSNSYNLISYSVNVMRSYDSWGEKDDSISLSVNIPFSVFSNNNSETSQSGFRSVNATVGSNFNDQYQLMLSSSGNTESGEVSYGINTSQNLDKDSKDITTAGGYMAWESPIGTLGGSASFSNDHARQYSFNTDGGFILHSEGLTFSNNSFSDTDTLALVKAPGAKGARLSAGNNQIDRWGYGVATSLSPYHENDIAINTWSLENDVELKSTSGVVIPRQGSVMLLSFETDEGRSAIINLVREDKFPVPFSAEVFDEQNNPIGNIGQGGQAFVRGIKDKGRLVIRWGDEHNEQCLANYKIPDAPLMLNKSIVLNHVVCQMGRD</sequence>
<keyword evidence="7 9" id="KW-0472">Membrane</keyword>
<dbReference type="InterPro" id="IPR043142">
    <property type="entry name" value="PapC-like_C_sf"/>
</dbReference>
<keyword evidence="5 9" id="KW-0812">Transmembrane</keyword>
<keyword evidence="6 10" id="KW-0732">Signal</keyword>
<evidence type="ECO:0000259" key="11">
    <source>
        <dbReference type="Pfam" id="PF13953"/>
    </source>
</evidence>
<dbReference type="Pfam" id="PF00577">
    <property type="entry name" value="Usher"/>
    <property type="match status" value="1"/>
</dbReference>
<dbReference type="AlphaFoldDB" id="A0A318FNH9"/>
<dbReference type="Pfam" id="PF13954">
    <property type="entry name" value="PapC_N"/>
    <property type="match status" value="1"/>
</dbReference>
<dbReference type="Pfam" id="PF13953">
    <property type="entry name" value="PapC_C"/>
    <property type="match status" value="1"/>
</dbReference>
<dbReference type="GO" id="GO:0015473">
    <property type="term" value="F:fimbrial usher porin activity"/>
    <property type="evidence" value="ECO:0007669"/>
    <property type="project" value="InterPro"/>
</dbReference>
<comment type="subcellular location">
    <subcellularLocation>
        <location evidence="1 9">Cell outer membrane</location>
        <topology evidence="1 9">Multi-pass membrane protein</topology>
    </subcellularLocation>
</comment>
<organism evidence="13 14">
    <name type="scientific">Klebsiella oxytoca</name>
    <dbReference type="NCBI Taxonomy" id="571"/>
    <lineage>
        <taxon>Bacteria</taxon>
        <taxon>Pseudomonadati</taxon>
        <taxon>Pseudomonadota</taxon>
        <taxon>Gammaproteobacteria</taxon>
        <taxon>Enterobacterales</taxon>
        <taxon>Enterobacteriaceae</taxon>
        <taxon>Klebsiella/Raoultella group</taxon>
        <taxon>Klebsiella</taxon>
    </lineage>
</organism>
<protein>
    <submittedName>
        <fullName evidence="13">Outer membrane usher protein</fullName>
    </submittedName>
</protein>
<keyword evidence="8 9" id="KW-0998">Cell outer membrane</keyword>
<dbReference type="InterPro" id="IPR018030">
    <property type="entry name" value="Fimbrial_membr_usher_CS"/>
</dbReference>
<dbReference type="InterPro" id="IPR042186">
    <property type="entry name" value="FimD_plug_dom"/>
</dbReference>
<comment type="similarity">
    <text evidence="2 9">Belongs to the fimbrial export usher family.</text>
</comment>
<evidence type="ECO:0000256" key="5">
    <source>
        <dbReference type="ARBA" id="ARBA00022692"/>
    </source>
</evidence>
<evidence type="ECO:0000256" key="4">
    <source>
        <dbReference type="ARBA" id="ARBA00022452"/>
    </source>
</evidence>
<evidence type="ECO:0000256" key="9">
    <source>
        <dbReference type="RuleBase" id="RU003884"/>
    </source>
</evidence>
<gene>
    <name evidence="13" type="ORF">DET57_12176</name>
</gene>
<evidence type="ECO:0000313" key="13">
    <source>
        <dbReference type="EMBL" id="PXW39028.1"/>
    </source>
</evidence>
<dbReference type="InterPro" id="IPR025949">
    <property type="entry name" value="PapC-like_C"/>
</dbReference>